<dbReference type="Gene3D" id="1.10.10.1140">
    <property type="entry name" value="Glutamine-dependent NAD+ synthetase, C-terminal domain"/>
    <property type="match status" value="1"/>
</dbReference>
<feature type="binding site" evidence="7">
    <location>
        <position position="520"/>
    </location>
    <ligand>
        <name>deamido-NAD(+)</name>
        <dbReference type="ChEBI" id="CHEBI:58437"/>
        <note>ligand shared between two neighboring subunits</note>
    </ligand>
</feature>
<comment type="function">
    <text evidence="7">Catalyzes the ATP-dependent amidation of deamido-NAD to form NAD. Uses L-glutamine as a nitrogen source.</text>
</comment>
<feature type="binding site" evidence="7">
    <location>
        <position position="159"/>
    </location>
    <ligand>
        <name>L-glutamine</name>
        <dbReference type="ChEBI" id="CHEBI:58359"/>
    </ligand>
</feature>
<keyword evidence="3 7" id="KW-0436">Ligase</keyword>
<dbReference type="Proteomes" id="UP000028839">
    <property type="component" value="Unassembled WGS sequence"/>
</dbReference>
<dbReference type="FunFam" id="3.40.50.620:FF:000155">
    <property type="entry name" value="Glutamine-dependent NAD(+) synthetase"/>
    <property type="match status" value="1"/>
</dbReference>
<dbReference type="InterPro" id="IPR036526">
    <property type="entry name" value="C-N_Hydrolase_sf"/>
</dbReference>
<evidence type="ECO:0000313" key="11">
    <source>
        <dbReference type="EMBL" id="KFI19008.1"/>
    </source>
</evidence>
<dbReference type="AlphaFoldDB" id="A0A0E2Z046"/>
<dbReference type="PROSITE" id="PS50263">
    <property type="entry name" value="CN_HYDROLASE"/>
    <property type="match status" value="1"/>
</dbReference>
<comment type="catalytic activity">
    <reaction evidence="7 8">
        <text>deamido-NAD(+) + L-glutamine + ATP + H2O = L-glutamate + AMP + diphosphate + NAD(+) + H(+)</text>
        <dbReference type="Rhea" id="RHEA:24384"/>
        <dbReference type="ChEBI" id="CHEBI:15377"/>
        <dbReference type="ChEBI" id="CHEBI:15378"/>
        <dbReference type="ChEBI" id="CHEBI:29985"/>
        <dbReference type="ChEBI" id="CHEBI:30616"/>
        <dbReference type="ChEBI" id="CHEBI:33019"/>
        <dbReference type="ChEBI" id="CHEBI:57540"/>
        <dbReference type="ChEBI" id="CHEBI:58359"/>
        <dbReference type="ChEBI" id="CHEBI:58437"/>
        <dbReference type="ChEBI" id="CHEBI:456215"/>
        <dbReference type="EC" id="6.3.5.1"/>
    </reaction>
</comment>
<keyword evidence="4 7" id="KW-0547">Nucleotide-binding</keyword>
<comment type="similarity">
    <text evidence="9">Belongs to the NAD synthetase family.</text>
</comment>
<feature type="active site" description="For glutaminase activity" evidence="7">
    <location>
        <position position="153"/>
    </location>
</feature>
<dbReference type="HOGENOM" id="CLU_025662_0_0_6"/>
<proteinExistence type="inferred from homology"/>
<feature type="binding site" evidence="7">
    <location>
        <begin position="525"/>
        <end position="528"/>
    </location>
    <ligand>
        <name>deamido-NAD(+)</name>
        <dbReference type="ChEBI" id="CHEBI:58437"/>
        <note>ligand shared between two neighboring subunits</note>
    </ligand>
</feature>
<dbReference type="InterPro" id="IPR014729">
    <property type="entry name" value="Rossmann-like_a/b/a_fold"/>
</dbReference>
<dbReference type="Gene3D" id="3.60.110.10">
    <property type="entry name" value="Carbon-nitrogen hydrolase"/>
    <property type="match status" value="1"/>
</dbReference>
<dbReference type="InterPro" id="IPR003694">
    <property type="entry name" value="NAD_synthase"/>
</dbReference>
<dbReference type="SUPFAM" id="SSF56317">
    <property type="entry name" value="Carbon-nitrogen hydrolase"/>
    <property type="match status" value="1"/>
</dbReference>
<evidence type="ECO:0000256" key="2">
    <source>
        <dbReference type="ARBA" id="ARBA00007145"/>
    </source>
</evidence>
<comment type="pathway">
    <text evidence="1 7 8">Cofactor biosynthesis; NAD(+) biosynthesis; NAD(+) from deamido-NAD(+) (L-Gln route): step 1/1.</text>
</comment>
<dbReference type="InterPro" id="IPR014445">
    <property type="entry name" value="Gln-dep_NAD_synthase"/>
</dbReference>
<dbReference type="GO" id="GO:0005524">
    <property type="term" value="F:ATP binding"/>
    <property type="evidence" value="ECO:0007669"/>
    <property type="project" value="UniProtKB-UniRule"/>
</dbReference>
<dbReference type="NCBIfam" id="TIGR00552">
    <property type="entry name" value="nadE"/>
    <property type="match status" value="1"/>
</dbReference>
<dbReference type="GO" id="GO:0008795">
    <property type="term" value="F:NAD+ synthase activity"/>
    <property type="evidence" value="ECO:0007669"/>
    <property type="project" value="UniProtKB-UniRule"/>
</dbReference>
<reference evidence="11 12" key="1">
    <citation type="submission" date="2014-07" db="EMBL/GenBank/DDBJ databases">
        <title>Comparative analysis of Nitrosococcus oceani genome inventories of strains from Pacific and Atlantic gyres.</title>
        <authorList>
            <person name="Lim C.K."/>
            <person name="Wang L."/>
            <person name="Sayavedra-Soto L.A."/>
            <person name="Klotz M.G."/>
        </authorList>
    </citation>
    <scope>NUCLEOTIDE SEQUENCE [LARGE SCALE GENOMIC DNA]</scope>
    <source>
        <strain evidence="11 12">C-27</strain>
    </source>
</reference>
<dbReference type="Pfam" id="PF00795">
    <property type="entry name" value="CN_hydrolase"/>
    <property type="match status" value="1"/>
</dbReference>
<dbReference type="Gene3D" id="3.40.50.620">
    <property type="entry name" value="HUPs"/>
    <property type="match status" value="1"/>
</dbReference>
<dbReference type="PANTHER" id="PTHR23090:SF9">
    <property type="entry name" value="GLUTAMINE-DEPENDENT NAD(+) SYNTHETASE"/>
    <property type="match status" value="1"/>
</dbReference>
<evidence type="ECO:0000256" key="8">
    <source>
        <dbReference type="PIRNR" id="PIRNR006630"/>
    </source>
</evidence>
<evidence type="ECO:0000256" key="5">
    <source>
        <dbReference type="ARBA" id="ARBA00022840"/>
    </source>
</evidence>
<dbReference type="InterPro" id="IPR041856">
    <property type="entry name" value="NAD+_synth_C"/>
</dbReference>
<feature type="binding site" evidence="7">
    <location>
        <position position="243"/>
    </location>
    <ligand>
        <name>L-glutamine</name>
        <dbReference type="ChEBI" id="CHEBI:58359"/>
    </ligand>
</feature>
<dbReference type="CDD" id="cd07570">
    <property type="entry name" value="GAT_Gln-NAD-synth"/>
    <property type="match status" value="1"/>
</dbReference>
<evidence type="ECO:0000256" key="4">
    <source>
        <dbReference type="ARBA" id="ARBA00022741"/>
    </source>
</evidence>
<dbReference type="GO" id="GO:0005737">
    <property type="term" value="C:cytoplasm"/>
    <property type="evidence" value="ECO:0007669"/>
    <property type="project" value="InterPro"/>
</dbReference>
<evidence type="ECO:0000256" key="6">
    <source>
        <dbReference type="ARBA" id="ARBA00023027"/>
    </source>
</evidence>
<dbReference type="HAMAP" id="MF_02090">
    <property type="entry name" value="NadE_glutamine_dep"/>
    <property type="match status" value="1"/>
</dbReference>
<dbReference type="GO" id="GO:0004359">
    <property type="term" value="F:glutaminase activity"/>
    <property type="evidence" value="ECO:0007669"/>
    <property type="project" value="InterPro"/>
</dbReference>
<accession>A0A0E2Z046</accession>
<dbReference type="InterPro" id="IPR003010">
    <property type="entry name" value="C-N_Hydrolase"/>
</dbReference>
<name>A0A0E2Z046_9GAMM</name>
<dbReference type="InterPro" id="IPR022310">
    <property type="entry name" value="NAD/GMP_synthase"/>
</dbReference>
<feature type="binding site" evidence="7">
    <location>
        <position position="237"/>
    </location>
    <ligand>
        <name>L-glutamine</name>
        <dbReference type="ChEBI" id="CHEBI:58359"/>
    </ligand>
</feature>
<comment type="caution">
    <text evidence="11">The sequence shown here is derived from an EMBL/GenBank/DDBJ whole genome shotgun (WGS) entry which is preliminary data.</text>
</comment>
<keyword evidence="5 7" id="KW-0067">ATP-binding</keyword>
<sequence length="742" mass="83538">MVCGITYGHGRGTIDLKFAESPSIANKNMSKKEPFFNLYHHNFIRAAVAVPELRVADPGFNAQKTMDLLGQAADQHSLLIAFPELGLSAYSCDDLFQQQALLDACQEGLRQILKYSEKLPLIGIVGLPLQVEHLLFNCAAVFYRGRLLGIVPKTYVPNYREFYELRQFAPADYALRERIDLCGQKEVPFGNRLLFQVAEQPLLTFYVEICEDLWSPIPPSSYAALAGATVLINLSASNITVGKDDYRRLLANSQSSRCLAAYLYTAAGTGESTTDLAWDGHGMMYENGDCLAETERFSYVSQLALGDIDLDRLQQDRMRQNSFGQTRSRHRDLLTSFQTIRFSVPLPAQKPVPLKRAYERFPYVPSDPISRDRRCQEVYDIQTQGLVKRLQAAGVDKVVIGISGGLDSTQALIVCARVMDIMKLPRSHVLAYTMPGFATSKRTLSQARRLMAAVGCQAHEIDIRPSCLQMLKNLGHPYAQGEPVYDVTFENVQAGERTSHLFRLANLHRALVVGTGDLSELALGWCTYGVGDHMSHYHVNASVPKTLIQYLIGWVAQKQQLGPEAGAILKEIRATDISPELIPQESKEQPGQRSEEVIGPYELQDFHLYYLLRFGYSPAKVAFLAWSAWHDRTYGTWPGIPENRRNQYPLVEIKRWLEVFLKRFFQFSQFKRSCLPNGPKVGSGGSLSPRGDYRAPSDSEVTAWLTQLEQIPDREPPAIHINRGNEERLFHRLLVARRQSID</sequence>
<dbReference type="FunFam" id="1.10.10.1140:FF:000001">
    <property type="entry name" value="Glutamine-dependent NAD(+) synthetase"/>
    <property type="match status" value="1"/>
</dbReference>
<feature type="domain" description="CN hydrolase" evidence="10">
    <location>
        <begin position="44"/>
        <end position="310"/>
    </location>
</feature>
<dbReference type="EMBL" id="JPGN01000068">
    <property type="protein sequence ID" value="KFI19008.1"/>
    <property type="molecule type" value="Genomic_DNA"/>
</dbReference>
<comment type="similarity">
    <text evidence="2 7 8">In the C-terminal section; belongs to the NAD synthetase family.</text>
</comment>
<evidence type="ECO:0000259" key="10">
    <source>
        <dbReference type="PROSITE" id="PS50263"/>
    </source>
</evidence>
<dbReference type="GO" id="GO:0003952">
    <property type="term" value="F:NAD+ synthase (glutamine-hydrolyzing) activity"/>
    <property type="evidence" value="ECO:0007669"/>
    <property type="project" value="UniProtKB-UniRule"/>
</dbReference>
<protein>
    <recommendedName>
        <fullName evidence="7 8">Glutamine-dependent NAD(+) synthetase</fullName>
        <ecNumber evidence="7 8">6.3.5.1</ecNumber>
    </recommendedName>
    <alternativeName>
        <fullName evidence="7 8">NAD(+) synthase [glutamine-hydrolyzing]</fullName>
    </alternativeName>
</protein>
<feature type="active site" description="Proton acceptor; for glutaminase activity" evidence="7">
    <location>
        <position position="84"/>
    </location>
</feature>
<organism evidence="11 12">
    <name type="scientific">Nitrosococcus oceani C-27</name>
    <dbReference type="NCBI Taxonomy" id="314279"/>
    <lineage>
        <taxon>Bacteria</taxon>
        <taxon>Pseudomonadati</taxon>
        <taxon>Pseudomonadota</taxon>
        <taxon>Gammaproteobacteria</taxon>
        <taxon>Chromatiales</taxon>
        <taxon>Chromatiaceae</taxon>
        <taxon>Nitrosococcus</taxon>
    </lineage>
</organism>
<evidence type="ECO:0000313" key="12">
    <source>
        <dbReference type="Proteomes" id="UP000028839"/>
    </source>
</evidence>
<gene>
    <name evidence="7 11" type="primary">nadE</name>
    <name evidence="11" type="ORF">IB75_11165</name>
</gene>
<dbReference type="UniPathway" id="UPA00253">
    <property type="reaction ID" value="UER00334"/>
</dbReference>
<feature type="binding site" evidence="7">
    <location>
        <begin position="401"/>
        <end position="408"/>
    </location>
    <ligand>
        <name>ATP</name>
        <dbReference type="ChEBI" id="CHEBI:30616"/>
    </ligand>
</feature>
<evidence type="ECO:0000256" key="7">
    <source>
        <dbReference type="HAMAP-Rule" id="MF_02090"/>
    </source>
</evidence>
<dbReference type="EC" id="6.3.5.1" evidence="7 8"/>
<dbReference type="SUPFAM" id="SSF52402">
    <property type="entry name" value="Adenine nucleotide alpha hydrolases-like"/>
    <property type="match status" value="1"/>
</dbReference>
<dbReference type="NCBIfam" id="NF002730">
    <property type="entry name" value="PRK02628.1"/>
    <property type="match status" value="1"/>
</dbReference>
<keyword evidence="6 7" id="KW-0520">NAD</keyword>
<feature type="binding site" evidence="7">
    <location>
        <position position="671"/>
    </location>
    <ligand>
        <name>deamido-NAD(+)</name>
        <dbReference type="ChEBI" id="CHEBI:58437"/>
        <note>ligand shared between two neighboring subunits</note>
    </ligand>
</feature>
<dbReference type="Pfam" id="PF02540">
    <property type="entry name" value="NAD_synthase"/>
    <property type="match status" value="1"/>
</dbReference>
<dbReference type="GO" id="GO:0009435">
    <property type="term" value="P:NAD+ biosynthetic process"/>
    <property type="evidence" value="ECO:0007669"/>
    <property type="project" value="UniProtKB-UniRule"/>
</dbReference>
<dbReference type="CDD" id="cd00553">
    <property type="entry name" value="NAD_synthase"/>
    <property type="match status" value="1"/>
</dbReference>
<evidence type="ECO:0000256" key="1">
    <source>
        <dbReference type="ARBA" id="ARBA00005188"/>
    </source>
</evidence>
<feature type="binding site" evidence="7">
    <location>
        <position position="515"/>
    </location>
    <ligand>
        <name>ATP</name>
        <dbReference type="ChEBI" id="CHEBI:30616"/>
    </ligand>
</feature>
<feature type="active site" description="Nucleophile; for glutaminase activity" evidence="7">
    <location>
        <position position="210"/>
    </location>
</feature>
<feature type="binding site" evidence="7">
    <location>
        <position position="491"/>
    </location>
    <ligand>
        <name>deamido-NAD(+)</name>
        <dbReference type="ChEBI" id="CHEBI:58437"/>
        <note>ligand shared between two neighboring subunits</note>
    </ligand>
</feature>
<dbReference type="PANTHER" id="PTHR23090">
    <property type="entry name" value="NH 3 /GLUTAMINE-DEPENDENT NAD + SYNTHETASE"/>
    <property type="match status" value="1"/>
</dbReference>
<evidence type="ECO:0000256" key="9">
    <source>
        <dbReference type="RuleBase" id="RU003811"/>
    </source>
</evidence>
<evidence type="ECO:0000256" key="3">
    <source>
        <dbReference type="ARBA" id="ARBA00022598"/>
    </source>
</evidence>
<dbReference type="PIRSF" id="PIRSF006630">
    <property type="entry name" value="NADS_GAT"/>
    <property type="match status" value="1"/>
</dbReference>